<dbReference type="AlphaFoldDB" id="A0A9D4R1B0"/>
<keyword evidence="2" id="KW-1185">Reference proteome</keyword>
<protein>
    <submittedName>
        <fullName evidence="1">Uncharacterized protein</fullName>
    </submittedName>
</protein>
<reference evidence="1" key="2">
    <citation type="submission" date="2020-11" db="EMBL/GenBank/DDBJ databases">
        <authorList>
            <person name="McCartney M.A."/>
            <person name="Auch B."/>
            <person name="Kono T."/>
            <person name="Mallez S."/>
            <person name="Becker A."/>
            <person name="Gohl D.M."/>
            <person name="Silverstein K.A.T."/>
            <person name="Koren S."/>
            <person name="Bechman K.B."/>
            <person name="Herman A."/>
            <person name="Abrahante J.E."/>
            <person name="Garbe J."/>
        </authorList>
    </citation>
    <scope>NUCLEOTIDE SEQUENCE</scope>
    <source>
        <strain evidence="1">Duluth1</strain>
        <tissue evidence="1">Whole animal</tissue>
    </source>
</reference>
<dbReference type="Proteomes" id="UP000828390">
    <property type="component" value="Unassembled WGS sequence"/>
</dbReference>
<proteinExistence type="predicted"/>
<reference evidence="1" key="1">
    <citation type="journal article" date="2019" name="bioRxiv">
        <title>The Genome of the Zebra Mussel, Dreissena polymorpha: A Resource for Invasive Species Research.</title>
        <authorList>
            <person name="McCartney M.A."/>
            <person name="Auch B."/>
            <person name="Kono T."/>
            <person name="Mallez S."/>
            <person name="Zhang Y."/>
            <person name="Obille A."/>
            <person name="Becker A."/>
            <person name="Abrahante J.E."/>
            <person name="Garbe J."/>
            <person name="Badalamenti J.P."/>
            <person name="Herman A."/>
            <person name="Mangelson H."/>
            <person name="Liachko I."/>
            <person name="Sullivan S."/>
            <person name="Sone E.D."/>
            <person name="Koren S."/>
            <person name="Silverstein K.A.T."/>
            <person name="Beckman K.B."/>
            <person name="Gohl D.M."/>
        </authorList>
    </citation>
    <scope>NUCLEOTIDE SEQUENCE</scope>
    <source>
        <strain evidence="1">Duluth1</strain>
        <tissue evidence="1">Whole animal</tissue>
    </source>
</reference>
<organism evidence="1 2">
    <name type="scientific">Dreissena polymorpha</name>
    <name type="common">Zebra mussel</name>
    <name type="synonym">Mytilus polymorpha</name>
    <dbReference type="NCBI Taxonomy" id="45954"/>
    <lineage>
        <taxon>Eukaryota</taxon>
        <taxon>Metazoa</taxon>
        <taxon>Spiralia</taxon>
        <taxon>Lophotrochozoa</taxon>
        <taxon>Mollusca</taxon>
        <taxon>Bivalvia</taxon>
        <taxon>Autobranchia</taxon>
        <taxon>Heteroconchia</taxon>
        <taxon>Euheterodonta</taxon>
        <taxon>Imparidentia</taxon>
        <taxon>Neoheterodontei</taxon>
        <taxon>Myida</taxon>
        <taxon>Dreissenoidea</taxon>
        <taxon>Dreissenidae</taxon>
        <taxon>Dreissena</taxon>
    </lineage>
</organism>
<evidence type="ECO:0000313" key="2">
    <source>
        <dbReference type="Proteomes" id="UP000828390"/>
    </source>
</evidence>
<dbReference type="EMBL" id="JAIWYP010000003">
    <property type="protein sequence ID" value="KAH3850468.1"/>
    <property type="molecule type" value="Genomic_DNA"/>
</dbReference>
<comment type="caution">
    <text evidence="1">The sequence shown here is derived from an EMBL/GenBank/DDBJ whole genome shotgun (WGS) entry which is preliminary data.</text>
</comment>
<evidence type="ECO:0000313" key="1">
    <source>
        <dbReference type="EMBL" id="KAH3850468.1"/>
    </source>
</evidence>
<gene>
    <name evidence="1" type="ORF">DPMN_092879</name>
</gene>
<accession>A0A9D4R1B0</accession>
<sequence length="157" mass="18838">MFQDRNLIYWLHDALGTLRTVILSTQLPYNMIPERNLMQACRLQEEQRRQWVADITEMLEEGPRVILRLPKIRQAIICHPEPLLWFSRIRMELEMLGLERFNRDIQCIDENGECNSDIILQEIDTRVSEIIREVRLRMYLEGNVVNEPVDIFERILM</sequence>
<name>A0A9D4R1B0_DREPO</name>